<feature type="region of interest" description="Disordered" evidence="11">
    <location>
        <begin position="712"/>
        <end position="845"/>
    </location>
</feature>
<feature type="region of interest" description="Disordered" evidence="11">
    <location>
        <begin position="616"/>
        <end position="642"/>
    </location>
</feature>
<evidence type="ECO:0000256" key="5">
    <source>
        <dbReference type="ARBA" id="ARBA00022787"/>
    </source>
</evidence>
<dbReference type="Pfam" id="PF26545">
    <property type="entry name" value="Mdm34_N"/>
    <property type="match status" value="1"/>
</dbReference>
<protein>
    <recommendedName>
        <fullName evidence="10">Mitochondrial distribution and morphology protein 34</fullName>
    </recommendedName>
</protein>
<feature type="compositionally biased region" description="Basic residues" evidence="11">
    <location>
        <begin position="322"/>
        <end position="331"/>
    </location>
</feature>
<dbReference type="STRING" id="109895.A0A507DZF8"/>
<dbReference type="PANTHER" id="PTHR28185">
    <property type="entry name" value="MITOCHONDRIAL DISTRIBUTION AND MORPHOLOGY PROTEIN 34"/>
    <property type="match status" value="1"/>
</dbReference>
<dbReference type="HAMAP" id="MF_03105">
    <property type="entry name" value="Mdm34"/>
    <property type="match status" value="1"/>
</dbReference>
<dbReference type="PROSITE" id="PS51847">
    <property type="entry name" value="SMP"/>
    <property type="match status" value="1"/>
</dbReference>
<dbReference type="GO" id="GO:0008289">
    <property type="term" value="F:lipid binding"/>
    <property type="evidence" value="ECO:0007669"/>
    <property type="project" value="UniProtKB-KW"/>
</dbReference>
<evidence type="ECO:0000256" key="1">
    <source>
        <dbReference type="ARBA" id="ARBA00004370"/>
    </source>
</evidence>
<feature type="compositionally biased region" description="Basic and acidic residues" evidence="11">
    <location>
        <begin position="221"/>
        <end position="246"/>
    </location>
</feature>
<name>A0A507DZF8_9FUNG</name>
<dbReference type="EMBL" id="QEAQ01000060">
    <property type="protein sequence ID" value="TPX57034.1"/>
    <property type="molecule type" value="Genomic_DNA"/>
</dbReference>
<evidence type="ECO:0000313" key="14">
    <source>
        <dbReference type="Proteomes" id="UP000318582"/>
    </source>
</evidence>
<keyword evidence="5 10" id="KW-1000">Mitochondrion outer membrane</keyword>
<feature type="compositionally biased region" description="Low complexity" evidence="11">
    <location>
        <begin position="809"/>
        <end position="818"/>
    </location>
</feature>
<evidence type="ECO:0000256" key="8">
    <source>
        <dbReference type="ARBA" id="ARBA00023128"/>
    </source>
</evidence>
<keyword evidence="4 10" id="KW-0812">Transmembrane</keyword>
<accession>A0A507DZF8</accession>
<keyword evidence="14" id="KW-1185">Reference proteome</keyword>
<feature type="region of interest" description="Disordered" evidence="11">
    <location>
        <begin position="205"/>
        <end position="246"/>
    </location>
</feature>
<keyword evidence="3 10" id="KW-1134">Transmembrane beta strand</keyword>
<comment type="caution">
    <text evidence="13">The sequence shown here is derived from an EMBL/GenBank/DDBJ whole genome shotgun (WGS) entry which is preliminary data.</text>
</comment>
<dbReference type="InterPro" id="IPR031468">
    <property type="entry name" value="SMP_LBD"/>
</dbReference>
<evidence type="ECO:0000256" key="7">
    <source>
        <dbReference type="ARBA" id="ARBA00023121"/>
    </source>
</evidence>
<feature type="domain" description="SMP-LTD" evidence="12">
    <location>
        <begin position="1"/>
        <end position="194"/>
    </location>
</feature>
<feature type="region of interest" description="Disordered" evidence="11">
    <location>
        <begin position="438"/>
        <end position="460"/>
    </location>
</feature>
<dbReference type="GO" id="GO:0015914">
    <property type="term" value="P:phospholipid transport"/>
    <property type="evidence" value="ECO:0007669"/>
    <property type="project" value="TreeGrafter"/>
</dbReference>
<evidence type="ECO:0000256" key="3">
    <source>
        <dbReference type="ARBA" id="ARBA00022452"/>
    </source>
</evidence>
<keyword evidence="7" id="KW-0446">Lipid-binding</keyword>
<evidence type="ECO:0000256" key="6">
    <source>
        <dbReference type="ARBA" id="ARBA00023055"/>
    </source>
</evidence>
<dbReference type="GO" id="GO:0007005">
    <property type="term" value="P:mitochondrion organization"/>
    <property type="evidence" value="ECO:0007669"/>
    <property type="project" value="InterPro"/>
</dbReference>
<keyword evidence="9 10" id="KW-0472">Membrane</keyword>
<comment type="similarity">
    <text evidence="10">Belongs to the MDM34 family.</text>
</comment>
<organism evidence="13 14">
    <name type="scientific">Powellomyces hirtus</name>
    <dbReference type="NCBI Taxonomy" id="109895"/>
    <lineage>
        <taxon>Eukaryota</taxon>
        <taxon>Fungi</taxon>
        <taxon>Fungi incertae sedis</taxon>
        <taxon>Chytridiomycota</taxon>
        <taxon>Chytridiomycota incertae sedis</taxon>
        <taxon>Chytridiomycetes</taxon>
        <taxon>Spizellomycetales</taxon>
        <taxon>Powellomycetaceae</taxon>
        <taxon>Powellomyces</taxon>
    </lineage>
</organism>
<keyword evidence="2" id="KW-0813">Transport</keyword>
<dbReference type="InterPro" id="IPR027536">
    <property type="entry name" value="MDM34"/>
</dbReference>
<evidence type="ECO:0000256" key="11">
    <source>
        <dbReference type="SAM" id="MobiDB-lite"/>
    </source>
</evidence>
<feature type="compositionally biased region" description="Polar residues" evidence="11">
    <location>
        <begin position="438"/>
        <end position="450"/>
    </location>
</feature>
<dbReference type="AlphaFoldDB" id="A0A507DZF8"/>
<comment type="function">
    <text evidence="10">Component of the ERMES/MDM complex, which serves as a molecular tether to connect the endoplasmic reticulum (ER) and mitochondria. Components of this complex are involved in the control of mitochondrial shape and protein biogenesis, and function in nonvesicular lipid trafficking between the ER and mitochondria. MDM34 is required for the interaction of the ER-resident membrane protein MMM1 and the outer mitochondrial membrane-resident beta-barrel protein MDM10.</text>
</comment>
<evidence type="ECO:0000256" key="9">
    <source>
        <dbReference type="ARBA" id="ARBA00023136"/>
    </source>
</evidence>
<evidence type="ECO:0000256" key="2">
    <source>
        <dbReference type="ARBA" id="ARBA00022448"/>
    </source>
</evidence>
<feature type="compositionally biased region" description="Low complexity" evidence="11">
    <location>
        <begin position="740"/>
        <end position="757"/>
    </location>
</feature>
<reference evidence="13 14" key="1">
    <citation type="journal article" date="2019" name="Sci. Rep.">
        <title>Comparative genomics of chytrid fungi reveal insights into the obligate biotrophic and pathogenic lifestyle of Synchytrium endobioticum.</title>
        <authorList>
            <person name="van de Vossenberg B.T.L.H."/>
            <person name="Warris S."/>
            <person name="Nguyen H.D.T."/>
            <person name="van Gent-Pelzer M.P.E."/>
            <person name="Joly D.L."/>
            <person name="van de Geest H.C."/>
            <person name="Bonants P.J.M."/>
            <person name="Smith D.S."/>
            <person name="Levesque C.A."/>
            <person name="van der Lee T.A.J."/>
        </authorList>
    </citation>
    <scope>NUCLEOTIDE SEQUENCE [LARGE SCALE GENOMIC DNA]</scope>
    <source>
        <strain evidence="13 14">CBS 809.83</strain>
    </source>
</reference>
<sequence length="845" mass="92590">MSFKLNWPAFSTEFIEKAKTQLYTALNKGDKPTNIVGDIRVHQLNMGTKPPDLEILEIGELQEDRFRGIFKMAYTGDAHLELMTKVQANPLHAPRTQLTINGSRDGVLAANWPLVVPMRLKISNLVLRGIIVLVVDKHKGVTLVFKNDPLEKVDVNSTFDNIPNIRRFLQLQIETQLRKMFQEDLPALIHNLSLVYFSNKNAATASDSNRLSSPTTLNDSGFHDPTAEDVHSNDASPRRYEAPRSMRERWRGNEAVDGDEDDDAWVHGYTFYRNLSASCGALDMGLKNLATPKPLLNNSAVCRSRISDRLLLSNWQHDQNSHHHHHHRHQRNAPTTPTRQSTSNSIHSYGASTARTVASISSSPLSPNRIPPFSASYANYRKCSTRPRIPPCARSSVSLHTDFAYDWQTEFHSISPATRSPTAPNTTSIPSWFISANHQQNHSSSTTTLHNADDDDNDEEPFDFDNPGNIFTLNPPPSTATAALESLHIPNPVTLKPTDNPRAAHLANLMDANRTLGVHTQSEDIEHLAFRAHPIRFLCVAASAADTPATTANDLVSPCDSPHTTSLLGSTTLTRTSSQTAVSPSRSVTARQASPAYDYSWTHKCTTNTFVVPSVTAARRSRSPSRYPRRHNQNHNFSSSASTISAYSQATTRSAPAIITSTNNTPVNRPGSSLATRNITKLTLPPGVVIPQQLLSPGLDQRLAEMGYINHTHPQHPQYRRTRPASATNGSPVRGGGSDGATPSRPSGPPRAASAYSHNSPGYQQQHQQQHLRTRRPMARSATTDGSRVNLTTVHPTGRAAPPTITTAPSVRSVPSSDRSVRPVPAPVATTASTLPIAAGKDQTL</sequence>
<gene>
    <name evidence="10" type="primary">MDM34</name>
    <name evidence="13" type="ORF">PhCBS80983_g04120</name>
</gene>
<dbReference type="GO" id="GO:1990456">
    <property type="term" value="P:mitochondrion-endoplasmic reticulum membrane tethering"/>
    <property type="evidence" value="ECO:0007669"/>
    <property type="project" value="TreeGrafter"/>
</dbReference>
<comment type="subcellular location">
    <subcellularLocation>
        <location evidence="1">Membrane</location>
    </subcellularLocation>
    <subcellularLocation>
        <location evidence="10">Mitochondrion outer membrane</location>
        <topology evidence="10">Multi-pass membrane protein</topology>
    </subcellularLocation>
    <text evidence="10">The ERMES/MDM complex localizes to a few discrete foci (around 10 per single cell), that represent mitochondria-endoplasmic reticulum junctions. These foci are often found next to mtDNA nucleoids.</text>
</comment>
<evidence type="ECO:0000259" key="12">
    <source>
        <dbReference type="PROSITE" id="PS51847"/>
    </source>
</evidence>
<feature type="compositionally biased region" description="Basic residues" evidence="11">
    <location>
        <begin position="619"/>
        <end position="633"/>
    </location>
</feature>
<feature type="compositionally biased region" description="Polar residues" evidence="11">
    <location>
        <begin position="332"/>
        <end position="347"/>
    </location>
</feature>
<dbReference type="CDD" id="cd21673">
    <property type="entry name" value="SMP_Mdm34"/>
    <property type="match status" value="1"/>
</dbReference>
<dbReference type="PANTHER" id="PTHR28185:SF1">
    <property type="entry name" value="MITOCHONDRIAL DISTRIBUTION AND MORPHOLOGY PROTEIN 34"/>
    <property type="match status" value="1"/>
</dbReference>
<comment type="domain">
    <text evidence="10">Lacks alpha-helical transmembrane segments, suggesting that it resides in the membrane via beta-sheet conformations similar to those predicted for other outer membrane proteins and porin.</text>
</comment>
<keyword evidence="6" id="KW-0445">Lipid transport</keyword>
<evidence type="ECO:0000313" key="13">
    <source>
        <dbReference type="EMBL" id="TPX57034.1"/>
    </source>
</evidence>
<proteinExistence type="inferred from homology"/>
<dbReference type="InterPro" id="IPR058825">
    <property type="entry name" value="MDM34_N"/>
</dbReference>
<keyword evidence="8 10" id="KW-0496">Mitochondrion</keyword>
<comment type="subunit">
    <text evidence="10">Component of the ER-mitochondria encounter structure (ERMES) or MDM complex, composed of MMM1, MDM10, MDM12 and MDM34.</text>
</comment>
<evidence type="ECO:0000256" key="4">
    <source>
        <dbReference type="ARBA" id="ARBA00022692"/>
    </source>
</evidence>
<evidence type="ECO:0000256" key="10">
    <source>
        <dbReference type="HAMAP-Rule" id="MF_03105"/>
    </source>
</evidence>
<dbReference type="Proteomes" id="UP000318582">
    <property type="component" value="Unassembled WGS sequence"/>
</dbReference>
<dbReference type="GO" id="GO:0032865">
    <property type="term" value="C:ERMES complex"/>
    <property type="evidence" value="ECO:0007669"/>
    <property type="project" value="UniProtKB-UniRule"/>
</dbReference>
<feature type="compositionally biased region" description="Polar residues" evidence="11">
    <location>
        <begin position="205"/>
        <end position="219"/>
    </location>
</feature>
<feature type="compositionally biased region" description="Polar residues" evidence="11">
    <location>
        <begin position="781"/>
        <end position="795"/>
    </location>
</feature>
<feature type="region of interest" description="Disordered" evidence="11">
    <location>
        <begin position="318"/>
        <end position="347"/>
    </location>
</feature>